<evidence type="ECO:0000259" key="3">
    <source>
        <dbReference type="PROSITE" id="PS51462"/>
    </source>
</evidence>
<gene>
    <name evidence="4" type="ORF">BMYO_1171</name>
</gene>
<dbReference type="PANTHER" id="PTHR11839">
    <property type="entry name" value="UDP/ADP-SUGAR PYROPHOSPHATASE"/>
    <property type="match status" value="1"/>
</dbReference>
<dbReference type="OrthoDB" id="9806150at2"/>
<dbReference type="Proteomes" id="UP000216871">
    <property type="component" value="Unassembled WGS sequence"/>
</dbReference>
<name>A0A261FKU4_9BIFI</name>
<feature type="domain" description="Nudix hydrolase" evidence="3">
    <location>
        <begin position="54"/>
        <end position="185"/>
    </location>
</feature>
<evidence type="ECO:0000256" key="2">
    <source>
        <dbReference type="ARBA" id="ARBA00022801"/>
    </source>
</evidence>
<proteinExistence type="predicted"/>
<reference evidence="4 5" key="1">
    <citation type="journal article" date="2017" name="BMC Genomics">
        <title>Comparative genomic and phylogenomic analyses of the Bifidobacteriaceae family.</title>
        <authorList>
            <person name="Lugli G.A."/>
            <person name="Milani C."/>
            <person name="Turroni F."/>
            <person name="Duranti S."/>
            <person name="Mancabelli L."/>
            <person name="Mangifesta M."/>
            <person name="Ferrario C."/>
            <person name="Modesto M."/>
            <person name="Mattarelli P."/>
            <person name="Jiri K."/>
            <person name="van Sinderen D."/>
            <person name="Ventura M."/>
        </authorList>
    </citation>
    <scope>NUCLEOTIDE SEQUENCE [LARGE SCALE GENOMIC DNA]</scope>
    <source>
        <strain evidence="4 5">DSM 100196</strain>
    </source>
</reference>
<dbReference type="EMBL" id="MWWW01000013">
    <property type="protein sequence ID" value="OZG59603.1"/>
    <property type="molecule type" value="Genomic_DNA"/>
</dbReference>
<dbReference type="GO" id="GO:0016787">
    <property type="term" value="F:hydrolase activity"/>
    <property type="evidence" value="ECO:0007669"/>
    <property type="project" value="UniProtKB-KW"/>
</dbReference>
<accession>A0A261FKU4</accession>
<keyword evidence="2" id="KW-0378">Hydrolase</keyword>
<dbReference type="Gene3D" id="3.90.79.10">
    <property type="entry name" value="Nucleoside Triphosphate Pyrophosphohydrolase"/>
    <property type="match status" value="1"/>
</dbReference>
<dbReference type="SUPFAM" id="SSF55811">
    <property type="entry name" value="Nudix"/>
    <property type="match status" value="1"/>
</dbReference>
<dbReference type="AlphaFoldDB" id="A0A261FKU4"/>
<dbReference type="GO" id="GO:0006753">
    <property type="term" value="P:nucleoside phosphate metabolic process"/>
    <property type="evidence" value="ECO:0007669"/>
    <property type="project" value="TreeGrafter"/>
</dbReference>
<evidence type="ECO:0000313" key="4">
    <source>
        <dbReference type="EMBL" id="OZG59603.1"/>
    </source>
</evidence>
<evidence type="ECO:0000313" key="5">
    <source>
        <dbReference type="Proteomes" id="UP000216871"/>
    </source>
</evidence>
<keyword evidence="5" id="KW-1185">Reference proteome</keyword>
<dbReference type="GO" id="GO:0019693">
    <property type="term" value="P:ribose phosphate metabolic process"/>
    <property type="evidence" value="ECO:0007669"/>
    <property type="project" value="TreeGrafter"/>
</dbReference>
<dbReference type="PANTHER" id="PTHR11839:SF18">
    <property type="entry name" value="NUDIX HYDROLASE DOMAIN-CONTAINING PROTEIN"/>
    <property type="match status" value="1"/>
</dbReference>
<comment type="caution">
    <text evidence="4">The sequence shown here is derived from an EMBL/GenBank/DDBJ whole genome shotgun (WGS) entry which is preliminary data.</text>
</comment>
<dbReference type="RefSeq" id="WP_094667626.1">
    <property type="nucleotide sequence ID" value="NZ_MWWW01000013.1"/>
</dbReference>
<organism evidence="4 5">
    <name type="scientific">Bifidobacterium myosotis</name>
    <dbReference type="NCBI Taxonomy" id="1630166"/>
    <lineage>
        <taxon>Bacteria</taxon>
        <taxon>Bacillati</taxon>
        <taxon>Actinomycetota</taxon>
        <taxon>Actinomycetes</taxon>
        <taxon>Bifidobacteriales</taxon>
        <taxon>Bifidobacteriaceae</taxon>
        <taxon>Bifidobacterium</taxon>
    </lineage>
</organism>
<evidence type="ECO:0000256" key="1">
    <source>
        <dbReference type="ARBA" id="ARBA00001946"/>
    </source>
</evidence>
<dbReference type="PROSITE" id="PS51462">
    <property type="entry name" value="NUDIX"/>
    <property type="match status" value="1"/>
</dbReference>
<dbReference type="Pfam" id="PF00293">
    <property type="entry name" value="NUDIX"/>
    <property type="match status" value="1"/>
</dbReference>
<dbReference type="InterPro" id="IPR015797">
    <property type="entry name" value="NUDIX_hydrolase-like_dom_sf"/>
</dbReference>
<dbReference type="CDD" id="cd24161">
    <property type="entry name" value="NUDIX_ADPRase_Ndx2"/>
    <property type="match status" value="1"/>
</dbReference>
<dbReference type="InterPro" id="IPR000086">
    <property type="entry name" value="NUDIX_hydrolase_dom"/>
</dbReference>
<sequence>MSSETYRQFDPWRPSPVKEISRQQTAKTHYFNIDHVFYETSGGDKFDRYSIQDNSGDTVAVLAMTDDGLIPLVEQYRVANHRWTLEIPGGHSRDASERPADVAKRKLAEEGGFDAAKITQFTRFLNTPSYSTQHTAIFFASGLTPVARTTIGPETPRSEVRLVTVDDAYQMIVNGTIVDAKTIIAILRLKSGSLNHLND</sequence>
<protein>
    <submittedName>
        <fullName evidence="4">ADP-ribose pyrophosphatase</fullName>
    </submittedName>
</protein>
<comment type="cofactor">
    <cofactor evidence="1">
        <name>Mg(2+)</name>
        <dbReference type="ChEBI" id="CHEBI:18420"/>
    </cofactor>
</comment>